<dbReference type="PANTHER" id="PTHR30419">
    <property type="entry name" value="HTH-TYPE TRANSCRIPTIONAL REGULATOR YBHD"/>
    <property type="match status" value="1"/>
</dbReference>
<dbReference type="InterPro" id="IPR005119">
    <property type="entry name" value="LysR_subst-bd"/>
</dbReference>
<dbReference type="RefSeq" id="WP_205132618.1">
    <property type="nucleotide sequence ID" value="NZ_JACSNT010000002.1"/>
</dbReference>
<feature type="domain" description="HTH lysR-type" evidence="5">
    <location>
        <begin position="1"/>
        <end position="57"/>
    </location>
</feature>
<dbReference type="Gene3D" id="3.40.190.290">
    <property type="match status" value="1"/>
</dbReference>
<name>A0ABS2G9E2_9FIRM</name>
<organism evidence="6 7">
    <name type="scientific">Anaerotignum lactatifermentans</name>
    <dbReference type="NCBI Taxonomy" id="160404"/>
    <lineage>
        <taxon>Bacteria</taxon>
        <taxon>Bacillati</taxon>
        <taxon>Bacillota</taxon>
        <taxon>Clostridia</taxon>
        <taxon>Lachnospirales</taxon>
        <taxon>Anaerotignaceae</taxon>
        <taxon>Anaerotignum</taxon>
    </lineage>
</organism>
<dbReference type="CDD" id="cd05466">
    <property type="entry name" value="PBP2_LTTR_substrate"/>
    <property type="match status" value="1"/>
</dbReference>
<keyword evidence="7" id="KW-1185">Reference proteome</keyword>
<dbReference type="PRINTS" id="PR00039">
    <property type="entry name" value="HTHLYSR"/>
</dbReference>
<proteinExistence type="inferred from homology"/>
<dbReference type="PANTHER" id="PTHR30419:SF28">
    <property type="entry name" value="HTH-TYPE TRANSCRIPTIONAL REGULATOR BSDA"/>
    <property type="match status" value="1"/>
</dbReference>
<evidence type="ECO:0000256" key="1">
    <source>
        <dbReference type="ARBA" id="ARBA00009437"/>
    </source>
</evidence>
<comment type="caution">
    <text evidence="6">The sequence shown here is derived from an EMBL/GenBank/DDBJ whole genome shotgun (WGS) entry which is preliminary data.</text>
</comment>
<reference evidence="6 7" key="1">
    <citation type="journal article" date="2021" name="Sci. Rep.">
        <title>The distribution of antibiotic resistance genes in chicken gut microbiota commensals.</title>
        <authorList>
            <person name="Juricova H."/>
            <person name="Matiasovicova J."/>
            <person name="Kubasova T."/>
            <person name="Cejkova D."/>
            <person name="Rychlik I."/>
        </authorList>
    </citation>
    <scope>NUCLEOTIDE SEQUENCE [LARGE SCALE GENOMIC DNA]</scope>
    <source>
        <strain evidence="6 7">An431b</strain>
    </source>
</reference>
<evidence type="ECO:0000313" key="6">
    <source>
        <dbReference type="EMBL" id="MBM6877650.1"/>
    </source>
</evidence>
<dbReference type="SUPFAM" id="SSF46785">
    <property type="entry name" value="Winged helix' DNA-binding domain"/>
    <property type="match status" value="1"/>
</dbReference>
<keyword evidence="2" id="KW-0805">Transcription regulation</keyword>
<keyword evidence="4" id="KW-0804">Transcription</keyword>
<dbReference type="EMBL" id="JACSNV010000006">
    <property type="protein sequence ID" value="MBM6877650.1"/>
    <property type="molecule type" value="Genomic_DNA"/>
</dbReference>
<dbReference type="Pfam" id="PF00126">
    <property type="entry name" value="HTH_1"/>
    <property type="match status" value="1"/>
</dbReference>
<protein>
    <submittedName>
        <fullName evidence="6">LysR family transcriptional regulator</fullName>
    </submittedName>
</protein>
<dbReference type="InterPro" id="IPR050950">
    <property type="entry name" value="HTH-type_LysR_regulators"/>
</dbReference>
<comment type="similarity">
    <text evidence="1">Belongs to the LysR transcriptional regulatory family.</text>
</comment>
<dbReference type="Proteomes" id="UP000729290">
    <property type="component" value="Unassembled WGS sequence"/>
</dbReference>
<dbReference type="InterPro" id="IPR000847">
    <property type="entry name" value="LysR_HTH_N"/>
</dbReference>
<dbReference type="PROSITE" id="PS50931">
    <property type="entry name" value="HTH_LYSR"/>
    <property type="match status" value="1"/>
</dbReference>
<evidence type="ECO:0000259" key="5">
    <source>
        <dbReference type="PROSITE" id="PS50931"/>
    </source>
</evidence>
<dbReference type="SUPFAM" id="SSF53850">
    <property type="entry name" value="Periplasmic binding protein-like II"/>
    <property type="match status" value="1"/>
</dbReference>
<dbReference type="InterPro" id="IPR036388">
    <property type="entry name" value="WH-like_DNA-bd_sf"/>
</dbReference>
<evidence type="ECO:0000256" key="4">
    <source>
        <dbReference type="ARBA" id="ARBA00023163"/>
    </source>
</evidence>
<accession>A0ABS2G9E2</accession>
<sequence length="288" mass="31928">MIQKYRAYLSVIHTGSITKAAKQLGYTQSAVSRMIAQLEEEWDLPLLLRNRGNLSPTSDGLALLEELRSICQSQETLEEKIHRLHKAEAGFVRIGAFSSVSASFLPHILGKFQKAFPQISFQLFHGEYAQIREWLRQGIIDCGFLPLPAEADLEIHPLLQDRLVAVLPMDHPMAKEQTFPLSAFGGQILLQPVEERDQEIRRILAQLPLAQAMIHAVSDDHAILSMTEAGLGISLLHELVADTSRFRVAAVPIHPASVRTIGIAIKKNAPVSKGTEAFLSHLSHCQLS</sequence>
<dbReference type="InterPro" id="IPR036390">
    <property type="entry name" value="WH_DNA-bd_sf"/>
</dbReference>
<evidence type="ECO:0000256" key="2">
    <source>
        <dbReference type="ARBA" id="ARBA00023015"/>
    </source>
</evidence>
<dbReference type="Pfam" id="PF03466">
    <property type="entry name" value="LysR_substrate"/>
    <property type="match status" value="1"/>
</dbReference>
<evidence type="ECO:0000313" key="7">
    <source>
        <dbReference type="Proteomes" id="UP000729290"/>
    </source>
</evidence>
<evidence type="ECO:0000256" key="3">
    <source>
        <dbReference type="ARBA" id="ARBA00023125"/>
    </source>
</evidence>
<keyword evidence="3" id="KW-0238">DNA-binding</keyword>
<dbReference type="Gene3D" id="1.10.10.10">
    <property type="entry name" value="Winged helix-like DNA-binding domain superfamily/Winged helix DNA-binding domain"/>
    <property type="match status" value="1"/>
</dbReference>
<gene>
    <name evidence="6" type="ORF">H9X83_05690</name>
</gene>